<feature type="compositionally biased region" description="Polar residues" evidence="1">
    <location>
        <begin position="99"/>
        <end position="113"/>
    </location>
</feature>
<reference evidence="2" key="1">
    <citation type="journal article" date="2022" name="bioRxiv">
        <title>Sequencing and chromosome-scale assembly of the giantPleurodeles waltlgenome.</title>
        <authorList>
            <person name="Brown T."/>
            <person name="Elewa A."/>
            <person name="Iarovenko S."/>
            <person name="Subramanian E."/>
            <person name="Araus A.J."/>
            <person name="Petzold A."/>
            <person name="Susuki M."/>
            <person name="Suzuki K.-i.T."/>
            <person name="Hayashi T."/>
            <person name="Toyoda A."/>
            <person name="Oliveira C."/>
            <person name="Osipova E."/>
            <person name="Leigh N.D."/>
            <person name="Simon A."/>
            <person name="Yun M.H."/>
        </authorList>
    </citation>
    <scope>NUCLEOTIDE SEQUENCE</scope>
    <source>
        <strain evidence="2">20211129_DDA</strain>
        <tissue evidence="2">Liver</tissue>
    </source>
</reference>
<protein>
    <submittedName>
        <fullName evidence="2">Uncharacterized protein</fullName>
    </submittedName>
</protein>
<organism evidence="2 3">
    <name type="scientific">Pleurodeles waltl</name>
    <name type="common">Iberian ribbed newt</name>
    <dbReference type="NCBI Taxonomy" id="8319"/>
    <lineage>
        <taxon>Eukaryota</taxon>
        <taxon>Metazoa</taxon>
        <taxon>Chordata</taxon>
        <taxon>Craniata</taxon>
        <taxon>Vertebrata</taxon>
        <taxon>Euteleostomi</taxon>
        <taxon>Amphibia</taxon>
        <taxon>Batrachia</taxon>
        <taxon>Caudata</taxon>
        <taxon>Salamandroidea</taxon>
        <taxon>Salamandridae</taxon>
        <taxon>Pleurodelinae</taxon>
        <taxon>Pleurodeles</taxon>
    </lineage>
</organism>
<evidence type="ECO:0000313" key="3">
    <source>
        <dbReference type="Proteomes" id="UP001066276"/>
    </source>
</evidence>
<name>A0AAV7WHC8_PLEWA</name>
<feature type="region of interest" description="Disordered" evidence="1">
    <location>
        <begin position="90"/>
        <end position="113"/>
    </location>
</feature>
<evidence type="ECO:0000256" key="1">
    <source>
        <dbReference type="SAM" id="MobiDB-lite"/>
    </source>
</evidence>
<accession>A0AAV7WHC8</accession>
<proteinExistence type="predicted"/>
<feature type="region of interest" description="Disordered" evidence="1">
    <location>
        <begin position="125"/>
        <end position="145"/>
    </location>
</feature>
<keyword evidence="3" id="KW-1185">Reference proteome</keyword>
<dbReference type="AlphaFoldDB" id="A0AAV7WHC8"/>
<gene>
    <name evidence="2" type="ORF">NDU88_001077</name>
</gene>
<sequence length="145" mass="16226">MVFGITERQALSLGFVLAFWALRWCLVSRRDKPRLKLLDMVSVTIKGCFACRLLMRGWSAEMLLHDELIHDFPSIQDASLTASPPPLIQRSLDAHSSGEQKSSLQSLDPESTPGLQQQYLHAFIEPSRPPSPASKKEKQLLALLS</sequence>
<comment type="caution">
    <text evidence="2">The sequence shown here is derived from an EMBL/GenBank/DDBJ whole genome shotgun (WGS) entry which is preliminary data.</text>
</comment>
<evidence type="ECO:0000313" key="2">
    <source>
        <dbReference type="EMBL" id="KAJ1213440.1"/>
    </source>
</evidence>
<dbReference type="Proteomes" id="UP001066276">
    <property type="component" value="Chromosome 1_1"/>
</dbReference>
<dbReference type="EMBL" id="JANPWB010000001">
    <property type="protein sequence ID" value="KAJ1213440.1"/>
    <property type="molecule type" value="Genomic_DNA"/>
</dbReference>